<dbReference type="OrthoDB" id="9758052at2"/>
<protein>
    <recommendedName>
        <fullName evidence="1">NAD-glutamate dehydrogenase catalytic domain-containing protein</fullName>
    </recommendedName>
</protein>
<dbReference type="PANTHER" id="PTHR43403:SF1">
    <property type="entry name" value="NAD-SPECIFIC GLUTAMATE DEHYDROGENASE"/>
    <property type="match status" value="1"/>
</dbReference>
<reference evidence="2 3" key="1">
    <citation type="submission" date="2018-12" db="EMBL/GenBank/DDBJ databases">
        <authorList>
            <person name="Yang Y."/>
        </authorList>
    </citation>
    <scope>NUCLEOTIDE SEQUENCE [LARGE SCALE GENOMIC DNA]</scope>
    <source>
        <strain evidence="2 3">L-25-5w-1</strain>
    </source>
</reference>
<feature type="non-terminal residue" evidence="2">
    <location>
        <position position="1"/>
    </location>
</feature>
<accession>A0A3S0IAT7</accession>
<evidence type="ECO:0000259" key="1">
    <source>
        <dbReference type="Pfam" id="PF05088"/>
    </source>
</evidence>
<dbReference type="PANTHER" id="PTHR43403">
    <property type="entry name" value="NAD-SPECIFIC GLUTAMATE DEHYDROGENASE"/>
    <property type="match status" value="1"/>
</dbReference>
<dbReference type="RefSeq" id="WP_148105345.1">
    <property type="nucleotide sequence ID" value="NZ_RXMA01000184.1"/>
</dbReference>
<evidence type="ECO:0000313" key="3">
    <source>
        <dbReference type="Proteomes" id="UP000277007"/>
    </source>
</evidence>
<dbReference type="EMBL" id="RXMA01000184">
    <property type="protein sequence ID" value="RTR08243.1"/>
    <property type="molecule type" value="Genomic_DNA"/>
</dbReference>
<proteinExistence type="predicted"/>
<organism evidence="2 3">
    <name type="scientific">Azospirillum griseum</name>
    <dbReference type="NCBI Taxonomy" id="2496639"/>
    <lineage>
        <taxon>Bacteria</taxon>
        <taxon>Pseudomonadati</taxon>
        <taxon>Pseudomonadota</taxon>
        <taxon>Alphaproteobacteria</taxon>
        <taxon>Rhodospirillales</taxon>
        <taxon>Azospirillaceae</taxon>
        <taxon>Azospirillum</taxon>
    </lineage>
</organism>
<gene>
    <name evidence="2" type="ORF">EJ903_26715</name>
</gene>
<name>A0A3S0IAT7_9PROT</name>
<dbReference type="InterPro" id="IPR036291">
    <property type="entry name" value="NAD(P)-bd_dom_sf"/>
</dbReference>
<keyword evidence="3" id="KW-1185">Reference proteome</keyword>
<dbReference type="InterPro" id="IPR007780">
    <property type="entry name" value="NAD_Glu_DH_bac"/>
</dbReference>
<dbReference type="GO" id="GO:0004069">
    <property type="term" value="F:L-aspartate:2-oxoglutarate aminotransferase activity"/>
    <property type="evidence" value="ECO:0007669"/>
    <property type="project" value="InterPro"/>
</dbReference>
<dbReference type="GO" id="GO:0004352">
    <property type="term" value="F:glutamate dehydrogenase (NAD+) activity"/>
    <property type="evidence" value="ECO:0007669"/>
    <property type="project" value="InterPro"/>
</dbReference>
<sequence>ANLGATQRGRIEAARVGVRLNTDAIDNSAGVDTSDHEVNIKILLGDVVARGDMTVKQRDTLMASMTDEVAALVLADNYRQTQALTIA</sequence>
<feature type="domain" description="NAD-glutamate dehydrogenase catalytic" evidence="1">
    <location>
        <begin position="1"/>
        <end position="86"/>
    </location>
</feature>
<dbReference type="SUPFAM" id="SSF51735">
    <property type="entry name" value="NAD(P)-binding Rossmann-fold domains"/>
    <property type="match status" value="1"/>
</dbReference>
<dbReference type="AlphaFoldDB" id="A0A3S0IAT7"/>
<feature type="non-terminal residue" evidence="2">
    <location>
        <position position="87"/>
    </location>
</feature>
<dbReference type="InterPro" id="IPR028971">
    <property type="entry name" value="NAD-GDH_cat"/>
</dbReference>
<dbReference type="Pfam" id="PF05088">
    <property type="entry name" value="Bac_GDH_CD"/>
    <property type="match status" value="1"/>
</dbReference>
<dbReference type="GO" id="GO:0006538">
    <property type="term" value="P:L-glutamate catabolic process"/>
    <property type="evidence" value="ECO:0007669"/>
    <property type="project" value="InterPro"/>
</dbReference>
<comment type="caution">
    <text evidence="2">The sequence shown here is derived from an EMBL/GenBank/DDBJ whole genome shotgun (WGS) entry which is preliminary data.</text>
</comment>
<dbReference type="Proteomes" id="UP000277007">
    <property type="component" value="Unassembled WGS sequence"/>
</dbReference>
<evidence type="ECO:0000313" key="2">
    <source>
        <dbReference type="EMBL" id="RTR08243.1"/>
    </source>
</evidence>